<gene>
    <name evidence="2" type="ORF">ERUC_LOCUS10790</name>
</gene>
<feature type="compositionally biased region" description="Gly residues" evidence="1">
    <location>
        <begin position="95"/>
        <end position="115"/>
    </location>
</feature>
<evidence type="ECO:0000313" key="2">
    <source>
        <dbReference type="EMBL" id="CAH8326810.1"/>
    </source>
</evidence>
<protein>
    <submittedName>
        <fullName evidence="2">Uncharacterized protein</fullName>
    </submittedName>
</protein>
<sequence length="126" mass="13284">MSTRSLHLHIPVRFFLLYLHDEIFLTEIKLASKAHEGKSIEKSLGKYREEILSEVAKEIEEAVADLRTASCGDDVNEIKANIDSANKAVSNIGGHMSGGGFGGDSAPGGGGGSQGGTSDQTPERLG</sequence>
<name>A0ABC8JMM1_ERUVS</name>
<feature type="region of interest" description="Disordered" evidence="1">
    <location>
        <begin position="93"/>
        <end position="126"/>
    </location>
</feature>
<comment type="caution">
    <text evidence="2">The sequence shown here is derived from an EMBL/GenBank/DDBJ whole genome shotgun (WGS) entry which is preliminary data.</text>
</comment>
<accession>A0ABC8JMM1</accession>
<dbReference type="Gene3D" id="1.20.1270.10">
    <property type="match status" value="1"/>
</dbReference>
<dbReference type="SUPFAM" id="SSF100934">
    <property type="entry name" value="Heat shock protein 70kD (HSP70), C-terminal subdomain"/>
    <property type="match status" value="1"/>
</dbReference>
<dbReference type="EMBL" id="CAKOAT010106265">
    <property type="protein sequence ID" value="CAH8326810.1"/>
    <property type="molecule type" value="Genomic_DNA"/>
</dbReference>
<keyword evidence="3" id="KW-1185">Reference proteome</keyword>
<evidence type="ECO:0000313" key="3">
    <source>
        <dbReference type="Proteomes" id="UP001642260"/>
    </source>
</evidence>
<dbReference type="AlphaFoldDB" id="A0ABC8JMM1"/>
<reference evidence="2 3" key="1">
    <citation type="submission" date="2022-03" db="EMBL/GenBank/DDBJ databases">
        <authorList>
            <person name="Macdonald S."/>
            <person name="Ahmed S."/>
            <person name="Newling K."/>
        </authorList>
    </citation>
    <scope>NUCLEOTIDE SEQUENCE [LARGE SCALE GENOMIC DNA]</scope>
</reference>
<dbReference type="InterPro" id="IPR029048">
    <property type="entry name" value="HSP70_C_sf"/>
</dbReference>
<organism evidence="2 3">
    <name type="scientific">Eruca vesicaria subsp. sativa</name>
    <name type="common">Garden rocket</name>
    <name type="synonym">Eruca sativa</name>
    <dbReference type="NCBI Taxonomy" id="29727"/>
    <lineage>
        <taxon>Eukaryota</taxon>
        <taxon>Viridiplantae</taxon>
        <taxon>Streptophyta</taxon>
        <taxon>Embryophyta</taxon>
        <taxon>Tracheophyta</taxon>
        <taxon>Spermatophyta</taxon>
        <taxon>Magnoliopsida</taxon>
        <taxon>eudicotyledons</taxon>
        <taxon>Gunneridae</taxon>
        <taxon>Pentapetalae</taxon>
        <taxon>rosids</taxon>
        <taxon>malvids</taxon>
        <taxon>Brassicales</taxon>
        <taxon>Brassicaceae</taxon>
        <taxon>Brassiceae</taxon>
        <taxon>Eruca</taxon>
    </lineage>
</organism>
<evidence type="ECO:0000256" key="1">
    <source>
        <dbReference type="SAM" id="MobiDB-lite"/>
    </source>
</evidence>
<dbReference type="Proteomes" id="UP001642260">
    <property type="component" value="Unassembled WGS sequence"/>
</dbReference>
<proteinExistence type="predicted"/>